<dbReference type="EMBL" id="CANTFM010001147">
    <property type="protein sequence ID" value="CAI5735774.1"/>
    <property type="molecule type" value="Genomic_DNA"/>
</dbReference>
<evidence type="ECO:0000256" key="1">
    <source>
        <dbReference type="SAM" id="MobiDB-lite"/>
    </source>
</evidence>
<keyword evidence="3" id="KW-1185">Reference proteome</keyword>
<organism evidence="2 3">
    <name type="scientific">Peronospora destructor</name>
    <dbReference type="NCBI Taxonomy" id="86335"/>
    <lineage>
        <taxon>Eukaryota</taxon>
        <taxon>Sar</taxon>
        <taxon>Stramenopiles</taxon>
        <taxon>Oomycota</taxon>
        <taxon>Peronosporomycetes</taxon>
        <taxon>Peronosporales</taxon>
        <taxon>Peronosporaceae</taxon>
        <taxon>Peronospora</taxon>
    </lineage>
</organism>
<feature type="region of interest" description="Disordered" evidence="1">
    <location>
        <begin position="98"/>
        <end position="129"/>
    </location>
</feature>
<reference evidence="2" key="1">
    <citation type="submission" date="2022-12" db="EMBL/GenBank/DDBJ databases">
        <authorList>
            <person name="Webb A."/>
        </authorList>
    </citation>
    <scope>NUCLEOTIDE SEQUENCE</scope>
    <source>
        <strain evidence="2">Pd1</strain>
    </source>
</reference>
<proteinExistence type="predicted"/>
<gene>
    <name evidence="2" type="ORF">PDE001_LOCUS6114</name>
</gene>
<sequence>MFSSWDLVRPRFWYSMSSLEQSMMELEHMSDSIMRPQSLFDMRRDIFAAPKYVEDKEGPLDDDFFVDLPVVSHMYKPTSFHTTPKQGQKVLMNKDSADNLSSDIDTSTDMEVDDKGNEKVDQAEGSGTKRDIEEVLPPKVAPKSDAECRNFSSYSFSSSSVLDDTGRRVTTTRRRYEDSNGQLKAVHEREIDGKKLRTTWRRQNKTDEGQHESICSTGDPDEFEELWQQTPFGQAQKNTVKGQIQSELDVEKTLEDITIAKAP</sequence>
<dbReference type="AlphaFoldDB" id="A0AAV0UM38"/>
<feature type="region of interest" description="Disordered" evidence="1">
    <location>
        <begin position="200"/>
        <end position="219"/>
    </location>
</feature>
<dbReference type="Proteomes" id="UP001162029">
    <property type="component" value="Unassembled WGS sequence"/>
</dbReference>
<comment type="caution">
    <text evidence="2">The sequence shown here is derived from an EMBL/GenBank/DDBJ whole genome shotgun (WGS) entry which is preliminary data.</text>
</comment>
<name>A0AAV0UM38_9STRA</name>
<evidence type="ECO:0000313" key="3">
    <source>
        <dbReference type="Proteomes" id="UP001162029"/>
    </source>
</evidence>
<feature type="compositionally biased region" description="Basic and acidic residues" evidence="1">
    <location>
        <begin position="113"/>
        <end position="129"/>
    </location>
</feature>
<protein>
    <submittedName>
        <fullName evidence="2">Uncharacterized protein</fullName>
    </submittedName>
</protein>
<accession>A0AAV0UM38</accession>
<evidence type="ECO:0000313" key="2">
    <source>
        <dbReference type="EMBL" id="CAI5735774.1"/>
    </source>
</evidence>